<keyword evidence="3" id="KW-1185">Reference proteome</keyword>
<keyword evidence="1" id="KW-1133">Transmembrane helix</keyword>
<organism evidence="2 3">
    <name type="scientific">Actinorhabdospora filicis</name>
    <dbReference type="NCBI Taxonomy" id="1785913"/>
    <lineage>
        <taxon>Bacteria</taxon>
        <taxon>Bacillati</taxon>
        <taxon>Actinomycetota</taxon>
        <taxon>Actinomycetes</taxon>
        <taxon>Micromonosporales</taxon>
        <taxon>Micromonosporaceae</taxon>
        <taxon>Actinorhabdospora</taxon>
    </lineage>
</organism>
<evidence type="ECO:0000313" key="2">
    <source>
        <dbReference type="EMBL" id="GLZ77621.1"/>
    </source>
</evidence>
<name>A0A9W6SN52_9ACTN</name>
<keyword evidence="1" id="KW-0812">Transmembrane</keyword>
<comment type="caution">
    <text evidence="2">The sequence shown here is derived from an EMBL/GenBank/DDBJ whole genome shotgun (WGS) entry which is preliminary data.</text>
</comment>
<feature type="transmembrane region" description="Helical" evidence="1">
    <location>
        <begin position="56"/>
        <end position="77"/>
    </location>
</feature>
<dbReference type="Proteomes" id="UP001165079">
    <property type="component" value="Unassembled WGS sequence"/>
</dbReference>
<keyword evidence="1" id="KW-0472">Membrane</keyword>
<accession>A0A9W6SN52</accession>
<dbReference type="EMBL" id="BSTX01000001">
    <property type="protein sequence ID" value="GLZ77621.1"/>
    <property type="molecule type" value="Genomic_DNA"/>
</dbReference>
<protein>
    <submittedName>
        <fullName evidence="2">Uncharacterized protein</fullName>
    </submittedName>
</protein>
<sequence>MTGVAATVMAPTSAAPKRKLIIDFSTQSLRGKGSHCPLGVTPNRLRDKWEYHVKKIAGLFLAAVAAMFVIAAVPTAASAATTWKYCDANGGGGTPNDGWIQINGDDDLHAKIRNCKVTWHRENTGEYWQSITFDMADAMSDDASALADASSGSDARSSCSGTGNVWCYNKDFAWKSYELLLNGRAASVDTRLGWGKSGRGITDQWTKVTALTPAGY</sequence>
<evidence type="ECO:0000313" key="3">
    <source>
        <dbReference type="Proteomes" id="UP001165079"/>
    </source>
</evidence>
<reference evidence="2" key="1">
    <citation type="submission" date="2023-03" db="EMBL/GenBank/DDBJ databases">
        <title>Actinorhabdospora filicis NBRC 111898.</title>
        <authorList>
            <person name="Ichikawa N."/>
            <person name="Sato H."/>
            <person name="Tonouchi N."/>
        </authorList>
    </citation>
    <scope>NUCLEOTIDE SEQUENCE</scope>
    <source>
        <strain evidence="2">NBRC 111898</strain>
    </source>
</reference>
<proteinExistence type="predicted"/>
<evidence type="ECO:0000256" key="1">
    <source>
        <dbReference type="SAM" id="Phobius"/>
    </source>
</evidence>
<dbReference type="AlphaFoldDB" id="A0A9W6SN52"/>
<gene>
    <name evidence="2" type="ORF">Afil01_24280</name>
</gene>